<dbReference type="EMBL" id="MJFZ01000406">
    <property type="protein sequence ID" value="RAW29799.1"/>
    <property type="molecule type" value="Genomic_DNA"/>
</dbReference>
<keyword evidence="1" id="KW-0677">Repeat</keyword>
<feature type="domain" description="Fibronectin type-III" evidence="3">
    <location>
        <begin position="6978"/>
        <end position="7077"/>
    </location>
</feature>
<feature type="region of interest" description="Disordered" evidence="2">
    <location>
        <begin position="3418"/>
        <end position="3439"/>
    </location>
</feature>
<dbReference type="InterPro" id="IPR036116">
    <property type="entry name" value="FN3_sf"/>
</dbReference>
<dbReference type="PANTHER" id="PTHR13817:SF73">
    <property type="entry name" value="FIBRONECTIN TYPE-III DOMAIN-CONTAINING PROTEIN"/>
    <property type="match status" value="1"/>
</dbReference>
<keyword evidence="5" id="KW-1185">Reference proteome</keyword>
<evidence type="ECO:0000256" key="1">
    <source>
        <dbReference type="ARBA" id="ARBA00022737"/>
    </source>
</evidence>
<accession>A0A329RZI7</accession>
<feature type="domain" description="Fibronectin type-III" evidence="3">
    <location>
        <begin position="2405"/>
        <end position="2506"/>
    </location>
</feature>
<proteinExistence type="predicted"/>
<feature type="domain" description="Fibronectin type-III" evidence="3">
    <location>
        <begin position="2631"/>
        <end position="2726"/>
    </location>
</feature>
<gene>
    <name evidence="4" type="ORF">PC110_g13839</name>
</gene>
<dbReference type="PROSITE" id="PS50853">
    <property type="entry name" value="FN3"/>
    <property type="match status" value="10"/>
</dbReference>
<dbReference type="Pfam" id="PF00041">
    <property type="entry name" value="fn3"/>
    <property type="match status" value="2"/>
</dbReference>
<comment type="caution">
    <text evidence="4">The sequence shown here is derived from an EMBL/GenBank/DDBJ whole genome shotgun (WGS) entry which is preliminary data.</text>
</comment>
<feature type="domain" description="Fibronectin type-III" evidence="3">
    <location>
        <begin position="6209"/>
        <end position="6323"/>
    </location>
</feature>
<evidence type="ECO:0000259" key="3">
    <source>
        <dbReference type="PROSITE" id="PS50853"/>
    </source>
</evidence>
<dbReference type="PANTHER" id="PTHR13817">
    <property type="entry name" value="TITIN"/>
    <property type="match status" value="1"/>
</dbReference>
<protein>
    <recommendedName>
        <fullName evidence="3">Fibronectin type-III domain-containing protein</fullName>
    </recommendedName>
</protein>
<feature type="domain" description="Fibronectin type-III" evidence="3">
    <location>
        <begin position="6712"/>
        <end position="6823"/>
    </location>
</feature>
<dbReference type="InterPro" id="IPR003961">
    <property type="entry name" value="FN3_dom"/>
</dbReference>
<dbReference type="CDD" id="cd00063">
    <property type="entry name" value="FN3"/>
    <property type="match status" value="9"/>
</dbReference>
<feature type="domain" description="Fibronectin type-III" evidence="3">
    <location>
        <begin position="7187"/>
        <end position="7309"/>
    </location>
</feature>
<feature type="domain" description="Fibronectin type-III" evidence="3">
    <location>
        <begin position="7079"/>
        <end position="7186"/>
    </location>
</feature>
<organism evidence="4 5">
    <name type="scientific">Phytophthora cactorum</name>
    <dbReference type="NCBI Taxonomy" id="29920"/>
    <lineage>
        <taxon>Eukaryota</taxon>
        <taxon>Sar</taxon>
        <taxon>Stramenopiles</taxon>
        <taxon>Oomycota</taxon>
        <taxon>Peronosporomycetes</taxon>
        <taxon>Peronosporales</taxon>
        <taxon>Peronosporaceae</taxon>
        <taxon>Phytophthora</taxon>
    </lineage>
</organism>
<dbReference type="Proteomes" id="UP000251314">
    <property type="component" value="Unassembled WGS sequence"/>
</dbReference>
<evidence type="ECO:0000313" key="4">
    <source>
        <dbReference type="EMBL" id="RAW29799.1"/>
    </source>
</evidence>
<feature type="compositionally biased region" description="Polar residues" evidence="2">
    <location>
        <begin position="2618"/>
        <end position="2633"/>
    </location>
</feature>
<evidence type="ECO:0000256" key="2">
    <source>
        <dbReference type="SAM" id="MobiDB-lite"/>
    </source>
</evidence>
<sequence length="7329" mass="778508">MRVQFYPPLNVKPEGVNGAPVLGYKVEVARRVDDVQTFSVAATGPILSGGYKVTFKNSRGTETTSCIPWNASDVAFEMALEELPNVDSVGVSRSAFGAAKNGFVYTITFDGAYLVSGRQSDLLVGDTTGCQATQPPSRVLSFEGAHVTTGVPGFYPEVWEIVSTESSGTKVLGGTFDLSIGFEGQWTNTNPVVTATVAAGSRTAKTVGSMLGRVNRGDKVRVGGEEFTVHATAPFTDSELPLDSYHVRGVTVATTIQVMDTALGNVQVTKTSNSVTTSSDFSSKIADGEQVQIGSKVFKVTNVAINSLTLDAAWTDDTTLHITAFARKKATLSVNAEAAEMKRALSALPGVGSIDVSRIGPTKSNGHGWYVTFQSLDSVGLRVDKKTGTTDFVDVYGVACATCTVTASVVQDDTQTTTLAEIKGDYAASAVVASQEVGGVVQEVQTISTKATADDISGYFTVSFQSVGGAVINFDDTAADVRTKLQSLATVGRLNVTRSENSDFGATWTITFLSNMGDLPPLVVYDKTLLKGTGVNVAVQEIVKGVDVALETIIEGLDPGQDYYVRAFARNENGYGVSTTDLQQRGRGALPLLTAVATSPDPPGINGMWPLSGSQMELRLSNPVDHGDPVSKYLFEYAVGDTFGKVATKKVFVFNSLENDIAGTFRLRYGDDVTSMLSVHTTASSLQRALNSLPSVRPVSVSRALYVLTGSPSVTFTAANNQLTTPTLTGVQCMMLEKGARIDIGGKRFSVRVQPVEGSSSIDVELGHGVDFTVNKDLLKLDSSGSERGPYGYIWTISFDNDAGDVVHGKYPGLQLLSSLTSVDTSLALPVSSYGVALGQTGIPADHYDFFEINNDEEMCDTYVVGAPSSVQVIRLFAPTTATDGTFKLKLGSETTADCITLGKSGTLSTMKKNLEALDLVSKVTVDEVRAFKVTTTSTVTDYDNTGKLTVASALTSAQVAVLLQNAIIQVSRNPNDFSRHSCEFVVDTAPAAGVTKISVTPRGSCDYFTGETRILKILDFHDYQVRFWGYYPTGEWPTLQFDYSEFGTGTCTPWAPLNLQVYGQVHTVKYEGVCSKGQDGVQTILADASSTIGGTFTLSYMGEVTFPLSFRDTGAGEMRDAIDSITAPGTVNVSVSQYGAYGKAWHVTFAKDQDDDEDAIFIQHSRLTGQNALISVYPTVTVFTDAKQNDISGSFRITISGETTEPIGFSATHMKVTQELQKLSVVDSVVALGDKSAGDTGVYALELTADATATSSRLTNIKLGGTLIDLTRFLAIGETLVLGSPPSSYTIKSMTPFDITLSTAFPASATSKNYDVLAGLITKQTKPLPGYVGISSLMQVIAVPTTSNTFQLPADHGFSVNSVFYVGSTKFNATAVSGSLVTTDVPYVGDTIAAATPKVYVFDNKLQTTEDLRKLVKVGDDLWLPSVSADMNKYTVTAVDKRYLEVRGSFTETITRTQAYHVSNGRKWNLVFRSYDGSLDTIDAIPEHNWRGTDARIGTRSPKAVSANVVNVGNPASTQTILLEVRDVLIATPYTLSFAGETIVDTGTSNPKNIPWATINDDLKNALETLDSVDGVSVASTVNGGTVIHIVSFWGTYPMKKVPLLVVTPATANLNAYVEGNNAVAVTKQGNLILESSQAYAFRIFAQNSRGISDSVSVFEAQTSASSVVPSPPTGVALGEFHGSTWLSLNYWAPFYSGGARVTMYRIEWDSSPNFDSSSRDYGVTSIQETYEVQQVITSYRSAGAGGTFSLSWGGRKTSALPFDCSEAEMTDALAIITDTSNVADDPVKVTRDELALGYTWKITFLHNRGDLAPLVADGRQLTGDSPRIRVVELVQGFSDLAIGDFTHEVQEVFTDGVYPVGGSFTLTFNGKNTGTILVSASALEMQAALQVTTSSYSIKVTKTVRNAALNTAIWSVTFAYLRGEEMVGAGNIFTMTVASSQLTGTNAVVRVANKVTGSDPSRFTVTDLRPGVKYFAHVMAYNADGFGSANSPLASAVTCSQPPPPQSVTASVVDGTTLQVDWSASTASELCSVDKYKVEWYRAEGTQEQQTITTSAGKGIPEIQRLVNFADSQTLSGYFKLSFGGEMTENIRWDAAAIGLNSVKERLERLSTVGTVDVSKADSTRVVGGLLVTATSTTVTVHGTSTSTIGDSKLAQGDVIWIAGNKRTIMAAVSVTDTTLTIDTALEITVPEPVFKRAYGYEWKITFLAGHVGPQELVQVSPSDRWTGNKAGIVVDSVQTGLQPISGTFRVAFASGGLSDTTPPLAHNISAADMQTALESLVTIGAVNVTRSANGYGYNWVITFISEFKNDISLLSVDGTELQGPGAKILAARTLNGVRPAWYCERNGATDIPVEIGVPGQLRYVIPGLKTGEKYAIRVRAHNREGYGYAGSISPTFQIPRTTPSSPQAVELISLSSRLLKLRWDIPLSNGGASITSYQVQWDTSVDFTNPMKIDVLVSSTDTAPLYYNIPVTPVMKYYVRVFAVNNQGDGAFAVPSPSSITPTNRTPGRPEDATAKVLSSYAILVEWKPSSTEKIYYGGDGGLPTTQYMVEWDNSPGFDSPPAFGLVDGTKRSYIIGGDNAITGVRSDKLVAGSSYSIRVTAFNAKGAGAPRSTMPASITATDQPPSSPQNLKLSVVTSTSVKAQWMNPLYDGGESLKSYQIEWDEQDDFSSGQSSSATIPIIREMQSITLQNEVVNEEQFVDATVKVTNEEQVVRTTFTGLDEVQLITTTNSVVVDEVQTVVTSATDRNEVQELRLDADDVDEIQAIRTSVPEVLQVQTLKVVVARTSEVQIITLTLPGAFATPATSIGGTIYLSFDSSICTHCVKKMYQRTINLVSSLQDNTATSAALTVKNALIDLANIDTVDVTRTQNPTGPDLTYVYTIVFSGMEVAGNVPTIGIDGAVTVGGDAVSGIPTQAAQITAGSEVDYASSAIFTVTYTCESYSDPYAITTFSTACTPSASDRICAGCVTSFLGGIFTVAQDLRTNTYVVTGAKLIAGVCSFEAGTVIKNPTSTTIAIATNDVGLYCSEFSGKTLDLYKTPQTSRDIPLKTTATTISSASVVEGLLTGAIDSVTVARAEFVNANFVGSVYTLTFRKRSGTIPLLLCTAAGTATCTVTPGVTGSMIIVVPTPQYTGNIPWDVSEADMKSILETLTQNSKKVFGTVTVKRTVYSPTGNKWSGGFTWQITFTTRGGNIPKMVTRTVVGATTTLTTPTNGAPTADVEDATHPLNPFANSRDGNQVMGTMMLKFRDVAATLPCTIGVDTSLATLDTSVRDTLLESFIVTNLKIPSIEIMRSAATQAMGFTWTISFSDASTGGDIGLLQIVSSQLTGKNIRLGVYETVKGNQLGGNFQLSFNGETTAPIAFNAEASEVETELNKLGTIKPSSVVVSRGNPTLAQVLGYTWYITFRSSKWADPTSDHSKGSDGNWKSSSPASWDDVWESGYSKAWGRHVGHTFLLKCITDGLTTTASDGSQNCVPSVSTTGVGPIKGFFTVSMDSRLAMYTHMAVNSLVTSGNIAHNAWATKEQSGYTGTSVEEILEKMDNVGDVAVSRGDVDKATGGYTWTVTFLRDASDATHPCEQLEESAGSLLCNAPGNIPQMAPTSTSLTGTSSLASVATVKDGTILRGDFTDFRVQGDAGVAARYFVSLVCTNAPGAVAPAATSCSVSSLTIKADGDLLQKQLLPQDRITVGAFPNCIFTVTGVSTVTVSVTATTCSDMDTSNTGATTWLGLSMLLPWNADENLVERQLEAAATTSGRQVSVKRTVHGKYGEMSWLIRFISNPTFTPPGAGDLPDITTTFAAEAGSSKYDVTVTQVTPGSKGLSGSFLLDFHSSSLGPREIFFDEDPDRLQRKLNEMDTIGRVTVKRFKYPSSATGCTDSSCSGGWEDIPVKNPGTRGGYRWRIRFMQATGDYKGYTFPPGSGDVASLSVSWSLLMGTGVSVDVYTNVPGSSPSTGAFAFNTSERQTPALPYSTSAEEMKLGIEAMDLFGEVDVTQGYLLTQKIPGATATLTQDGITATITGVDDIRQYIAPTDIIRFGSSSANNLIGTNGDAPFTGLVDTSRVRVTARSPVVASNVDSTRLLYPGMQLRIDGLVYKVQRTGHEVQTLTATKPSNTWSTAYVANAFQLEMTRNGVTKPPTNCLRFNEDAATVQAAIFGLMFAYDITATTDDVLVSRVGPATFGSRIGYVYSVYFTGESVSGDVASLKVDTCAGIGDATVTVGVVTHGGKIPHQRLMLATDYGQVEDTQGFFQITLNSQTSACVKWGAPASDVEAALEKNPLSAGNVVVTRSGNGTSLTEIQRIRMTANTAVTPVNGLFRVQFTLNGQTSATSCLKYGISAEDLETALNGLANLGVLNNIDHINVTRSGDGGADWGYGYEYLIRFQGPISGGTSRVLGDVPQLAVGNIGTGICSSGAQDGVYPALMVETIRQGAPGFTYDIFFMDYRTAPIVNLMSLKSKDNGDNVCVDGWQQNGGSVRKAYVEMVELGGSSEVQVLTIKDSTVTGSYAITFGGQTSPCLLYTTSASDVASAIKTVTSSAVGDILVSLDKDLLISPNRAIYRITFVGELVTGNLPVIGVVQNSDTACANTVATTNIIVEGAVDGGSSSGEFALTTAYDGENPNSPHVAFSVSQQFSVMDEQFKIQQLVVSNPSNNFVAGETYTLKVLGTNTNPIPWDVSETVLQLQLTNTVQIALTPTVVGANDIIVTRRTNADLAPHGFIYAIYFSGASVTGNIAAITVVAATGAHITQSNVVVSTVRQGVAGISTLSANLIPLALPDDSTSASRYQSSVVESKLEVYKVNGFLWTIKFKSSLGNIPKLGKKTSSLLGGTMTIQDDFVPGSSSNTYAISNLLSGIPYYAHVAAWTDIGIGSFSSSVSIIPSSKASGVQHLAAGYALYEREVQEIRLAASHVMEIQEISTNAARVAEVQTLRTFVPPASCPGGNCIQGRIAFRVPTVQTVTIWASAAILSGTFTLLFEREVQNGNTGTFTTIGAKTGAISWSAAASAVKTELTSVVNGAIATNDVVVTRDGDASVDFQYGYVFQITFVGNNVAGETKKIVCDDKTFVATGGVTVHCDVAMDTDVAMGTDTAVQQVIVSAKKPLSVGSYKIHFNYLGMDKVSGCIPFDASAKTMESSLEAMPNIDNVYVTRETDVDKAPNGFVYTVFFHGNGVYGDTPLMVWLVTDTGCTPFQTVKNNALTTVDVDGKVEIKMLDWGGFNAANTFVNAATATAAQLTTDLNRLPVFGNVLVSQSIVDEQGGYIWTVAFEDSQGNLPQFICAVDPNTFTATYSGCETDTLTDGNVLSGSFLIEASSPIPFNADADTVKAALEAMPRIGTVQVKQSDPSPQFGYTWTISFLDFKGDVPMLRVTSLLVGTGSQISVREVRKGNALGGAFTLAYANAVTTPINWNAAAIAALNPDGSSMQEKLEALDVVGKVNVVRAGPDEEGGYSWMVTFLDNILNSGDLPLLLGNSSALTGEGAVVFTKEITKGSNAVGDLLWLSFDPPATDNGSPITKYQVRWDTSDKFTANPADVFISDADKLYRTQRITTSASSLAWSNNMIRSVDEIQKLKILTTGTFSLSFRGMNTGTFTAVAAGTTAGATTIAGLETALEALTSVGSVDVSSVKTVLEVGAEVLITFTAQPGDLPPLKPSNNVASVEETQAGRTNFRKEVVVFSCTATQDTVRFTYNGEHADVDFNAALDTVETSLLTLFGVEAESISVTSATQLVLCKSATPADIKIVFDRVYGDITLSIDKGVDAGADAVIVFNTDASIDGVYNDDPALTMSGTFQVGYQGLYTRPLNAESSADQLRYALEDLDSIQTVSVTRELSYQPLLGKIDVTEGEIFVTCSTGETCNFYSAAYGLPGYKIRIAEDWYTVRTDLSSPGLHKTRLYLGDLNGREIGYLGSTDTAVTVYEWTKGYEWTVDVLSVSSPLGYIRAKAPRLYPEDGIVQVSGSACDKCYYLPTQTSKKLTMGQLYCIEVYAYNYNDKGAAPVDGLISATPSQVPASPSNVNLAVISGKEIEVFFSPPPLATTNVSPNLNNDISSYIVQWDLNVAFKHGRQICANCATQLNGMTLSVSISLSNFLIQNSKFTFADDSCVLTADIVGPTSIQLQSGHGCANFNGQTYPLYYYSYPPQVLSGSAIQGSPPFRFVIPNLVSGKTYYVRVAAVNSVPVQQISLSGEPPDNRQWSYQLSATTADKVPDPPLSVYLNPFSSTTLEIQIQPSTRDGKGSGGTGITAFWIDVDTVSTFDSVGKRAPVEVLENSGSIPELYSGGPRIYLVTGLTTGTRYFAQVKTVNSIGYSRATIAPNPQTPTRHPNAPANVKASTLTVSSSPITSATVTWQKPADTGGLPLTGYKVEWWRSVSRPEIQTIELKWTTQPISAPFTLSFGGLTTAALPMDISAGNLRFALMSLASLTNVPIRHIEVCRVAVNIVQGYQWIVTFSDTNKNAGNQPLIQYSQGTITGGSGVAGRSFDVQSGIAVPATHSFPGKQEVQVLVAYHTSTVAGYFRLSYKGSAWTNYLSATVSAADLKLALEALPTIGVVTVNLETMLLSGAAWLNGRVWTITFESNVGNLAPLIVDSSRITPSAAFVGVKDGDNAVDTTGLLCLPDGTTGCSGSWPAAVKNLNQQAAPTKTIAQLSTPGEVAVDYGYYETLDASTTTYTIPGLTSGNSYLVTVSAKNSQGFGARTQSSPMIVTPPVQVPGPPVNVSVDVNPGYSTQLMASWEAPESDGGSPVWMYRVEYDVSSQFTARGHQDQWCPVAPTPAIWVVQTVRTSLPTTDPISSGYFRLELTRRNIVEVSDPIPWNAVAQASDEASSVTSSSSGVFCTTGIAVCTTAQLQTSGSVQSKLGQLSQLDSGVEVTRSAMDVSGGFTWTITFLDGGDDFSLTARDINLACTGVGCTGTYDVLLPSKSRAGSKPSTCTGSHVIPTSGVLNKGQLYYVRVFAYNQIGFGDPQLAVSPQKPMVVPGAPTGVTLAVLTVSELVVLFNLPDDNGGDTVTGYEVQWATDTAFTSPSSALVQLTTGMSSPYKRIISSLTKGSRYYVRVRARNSQGLGQFQVSSPTSQQLYTTPSSPTQVVLGITSSTMLTVGWAPPLDDGGDVVSGYIVQWDVVSTFDSLAAGSTTAVINDATQRAYTITLLTPGTRYYVRVFTKNLGGKGTPQTSTPASMVPATTRPGKPNSLAAAATATIGQLQVVWQPPRVPAHGIPCAGTLQAPQSCPILGGLDMVFGGVSLESYLVQYADSSDFSLAKEVSVTTTSAIISGLESGKTYYVRVLTVNSQGLNSDFCMRANAQGLLCPGHLVLEDGSVVTGDFVFTAPK</sequence>
<name>A0A329RZI7_9STRA</name>
<dbReference type="InterPro" id="IPR013783">
    <property type="entry name" value="Ig-like_fold"/>
</dbReference>
<feature type="domain" description="Fibronectin type-III" evidence="3">
    <location>
        <begin position="6325"/>
        <end position="6426"/>
    </location>
</feature>
<dbReference type="InterPro" id="IPR050964">
    <property type="entry name" value="Striated_Muscle_Regulatory"/>
</dbReference>
<feature type="domain" description="Fibronectin type-III" evidence="3">
    <location>
        <begin position="2512"/>
        <end position="2628"/>
    </location>
</feature>
<feature type="domain" description="Fibronectin type-III" evidence="3">
    <location>
        <begin position="6608"/>
        <end position="6707"/>
    </location>
</feature>
<dbReference type="VEuPathDB" id="FungiDB:PC110_g13839"/>
<dbReference type="STRING" id="29920.A0A329RZI7"/>
<evidence type="ECO:0000313" key="5">
    <source>
        <dbReference type="Proteomes" id="UP000251314"/>
    </source>
</evidence>
<dbReference type="Gene3D" id="2.60.40.10">
    <property type="entry name" value="Immunoglobulins"/>
    <property type="match status" value="12"/>
</dbReference>
<dbReference type="OrthoDB" id="114660at2759"/>
<feature type="region of interest" description="Disordered" evidence="2">
    <location>
        <begin position="2614"/>
        <end position="2633"/>
    </location>
</feature>
<reference evidence="4 5" key="1">
    <citation type="submission" date="2018-01" db="EMBL/GenBank/DDBJ databases">
        <title>Draft genome of the strawberry crown rot pathogen Phytophthora cactorum.</title>
        <authorList>
            <person name="Armitage A.D."/>
            <person name="Lysoe E."/>
            <person name="Nellist C.F."/>
            <person name="Harrison R.J."/>
            <person name="Brurberg M.B."/>
        </authorList>
    </citation>
    <scope>NUCLEOTIDE SEQUENCE [LARGE SCALE GENOMIC DNA]</scope>
    <source>
        <strain evidence="4 5">10300</strain>
    </source>
</reference>
<dbReference type="SUPFAM" id="SSF49265">
    <property type="entry name" value="Fibronectin type III"/>
    <property type="match status" value="11"/>
</dbReference>
<dbReference type="SMART" id="SM00060">
    <property type="entry name" value="FN3"/>
    <property type="match status" value="14"/>
</dbReference>